<evidence type="ECO:0000256" key="7">
    <source>
        <dbReference type="ARBA" id="ARBA00022989"/>
    </source>
</evidence>
<dbReference type="Proteomes" id="UP000282876">
    <property type="component" value="Unassembled WGS sequence"/>
</dbReference>
<evidence type="ECO:0000256" key="9">
    <source>
        <dbReference type="SAM" id="Phobius"/>
    </source>
</evidence>
<dbReference type="GO" id="GO:0006506">
    <property type="term" value="P:GPI anchor biosynthetic process"/>
    <property type="evidence" value="ECO:0007669"/>
    <property type="project" value="UniProtKB-UniPathway"/>
</dbReference>
<evidence type="ECO:0000256" key="4">
    <source>
        <dbReference type="ARBA" id="ARBA00014495"/>
    </source>
</evidence>
<keyword evidence="6 9" id="KW-0812">Transmembrane</keyword>
<dbReference type="GO" id="GO:0005783">
    <property type="term" value="C:endoplasmic reticulum"/>
    <property type="evidence" value="ECO:0007669"/>
    <property type="project" value="TreeGrafter"/>
</dbReference>
<sequence length="398" mass="47094">MNRIVELFLIVELYIPINLVISAYSITNIPIQFITLVILPYFSLINHNCFIFTNIFLYSLLFLKGKPNKLKEHRKETGKELEIVRCIVIILVTIAIFACDFSNFPKRFFKSKFYGCSLMDLGVGSFLFNNGLTIHLRKKSSILKSAFFLFLLGFLRLFVILFFNYSVDLNEYGFLFNFYFVLSFVYLIYLVVGKKYNLFVSIFIGLIYQYCLNCGLDSFILSDERNSFLKMNKEGIFMILPSYCILVLSEKLGKIVFFITNDSQKKEKEDLLCVYKVFLFFLISLFVYSFVSEKILPCRRQCNFTFIIFIILFHSVQVFFIKLFRMFYYLPCEFVLFCGKNMLNIFLWSNFLVLIFNLRYDLQSFGDKESVICNLFYLTSSFLAPYYFKKLIKKEVDQ</sequence>
<evidence type="ECO:0000256" key="8">
    <source>
        <dbReference type="ARBA" id="ARBA00023136"/>
    </source>
</evidence>
<proteinExistence type="inferred from homology"/>
<dbReference type="VEuPathDB" id="MicrosporidiaDB:TUBRATIS_15020"/>
<comment type="similarity">
    <text evidence="3">Belongs to the PIGW family.</text>
</comment>
<evidence type="ECO:0000256" key="6">
    <source>
        <dbReference type="ARBA" id="ARBA00022692"/>
    </source>
</evidence>
<reference evidence="10 11" key="1">
    <citation type="submission" date="2018-10" db="EMBL/GenBank/DDBJ databases">
        <title>Draft genome sequence of the microsporidian Tubulinosema ratisbonensis.</title>
        <authorList>
            <person name="Polonais V."/>
            <person name="Peyretaillade E."/>
            <person name="Niehus S."/>
            <person name="Wawrzyniak I."/>
            <person name="Franchet A."/>
            <person name="Gaspin C."/>
            <person name="Reichstadt M."/>
            <person name="Belser C."/>
            <person name="Labadie K."/>
            <person name="Delbac F."/>
            <person name="Ferrandon D."/>
        </authorList>
    </citation>
    <scope>NUCLEOTIDE SEQUENCE [LARGE SCALE GENOMIC DNA]</scope>
    <source>
        <strain evidence="10 11">Franzen</strain>
    </source>
</reference>
<dbReference type="OrthoDB" id="15270at2759"/>
<keyword evidence="11" id="KW-1185">Reference proteome</keyword>
<feature type="transmembrane region" description="Helical" evidence="9">
    <location>
        <begin position="236"/>
        <end position="259"/>
    </location>
</feature>
<dbReference type="PANTHER" id="PTHR20661">
    <property type="entry name" value="PHOSPHATIDYLINOSITOL-GLYCAN BIOSYNTHESIS CLASS W PROTEIN"/>
    <property type="match status" value="1"/>
</dbReference>
<dbReference type="PANTHER" id="PTHR20661:SF0">
    <property type="entry name" value="PHOSPHATIDYLINOSITOL-GLYCAN BIOSYNTHESIS CLASS W PROTEIN"/>
    <property type="match status" value="1"/>
</dbReference>
<keyword evidence="8 9" id="KW-0472">Membrane</keyword>
<dbReference type="GO" id="GO:0032216">
    <property type="term" value="F:glucosaminyl-phosphatidylinositol O-acyltransferase activity"/>
    <property type="evidence" value="ECO:0007669"/>
    <property type="project" value="TreeGrafter"/>
</dbReference>
<feature type="transmembrane region" description="Helical" evidence="9">
    <location>
        <begin position="199"/>
        <end position="221"/>
    </location>
</feature>
<organism evidence="10 11">
    <name type="scientific">Tubulinosema ratisbonensis</name>
    <dbReference type="NCBI Taxonomy" id="291195"/>
    <lineage>
        <taxon>Eukaryota</taxon>
        <taxon>Fungi</taxon>
        <taxon>Fungi incertae sedis</taxon>
        <taxon>Microsporidia</taxon>
        <taxon>Tubulinosematoidea</taxon>
        <taxon>Tubulinosematidae</taxon>
        <taxon>Tubulinosema</taxon>
    </lineage>
</organism>
<evidence type="ECO:0000256" key="2">
    <source>
        <dbReference type="ARBA" id="ARBA00004687"/>
    </source>
</evidence>
<dbReference type="UniPathway" id="UPA00196"/>
<feature type="transmembrane region" description="Helical" evidence="9">
    <location>
        <begin position="146"/>
        <end position="166"/>
    </location>
</feature>
<dbReference type="Pfam" id="PF06423">
    <property type="entry name" value="GWT1"/>
    <property type="match status" value="1"/>
</dbReference>
<feature type="transmembrane region" description="Helical" evidence="9">
    <location>
        <begin position="271"/>
        <end position="291"/>
    </location>
</feature>
<feature type="transmembrane region" description="Helical" evidence="9">
    <location>
        <begin position="342"/>
        <end position="359"/>
    </location>
</feature>
<evidence type="ECO:0000256" key="5">
    <source>
        <dbReference type="ARBA" id="ARBA00022502"/>
    </source>
</evidence>
<dbReference type="EMBL" id="RCSS01000336">
    <property type="protein sequence ID" value="RVD92015.1"/>
    <property type="molecule type" value="Genomic_DNA"/>
</dbReference>
<dbReference type="STRING" id="291195.A0A437ALE9"/>
<keyword evidence="5" id="KW-0337">GPI-anchor biosynthesis</keyword>
<feature type="transmembrane region" description="Helical" evidence="9">
    <location>
        <begin position="172"/>
        <end position="192"/>
    </location>
</feature>
<evidence type="ECO:0000313" key="11">
    <source>
        <dbReference type="Proteomes" id="UP000282876"/>
    </source>
</evidence>
<feature type="transmembrane region" description="Helical" evidence="9">
    <location>
        <begin position="111"/>
        <end position="134"/>
    </location>
</feature>
<dbReference type="GO" id="GO:0072659">
    <property type="term" value="P:protein localization to plasma membrane"/>
    <property type="evidence" value="ECO:0007669"/>
    <property type="project" value="TreeGrafter"/>
</dbReference>
<dbReference type="GO" id="GO:0016020">
    <property type="term" value="C:membrane"/>
    <property type="evidence" value="ECO:0007669"/>
    <property type="project" value="UniProtKB-SubCell"/>
</dbReference>
<comment type="pathway">
    <text evidence="2">Glycolipid biosynthesis; glycosylphosphatidylinositol-anchor biosynthesis.</text>
</comment>
<evidence type="ECO:0000313" key="10">
    <source>
        <dbReference type="EMBL" id="RVD92015.1"/>
    </source>
</evidence>
<evidence type="ECO:0000256" key="1">
    <source>
        <dbReference type="ARBA" id="ARBA00004141"/>
    </source>
</evidence>
<feature type="transmembrane region" description="Helical" evidence="9">
    <location>
        <begin position="303"/>
        <end position="321"/>
    </location>
</feature>
<gene>
    <name evidence="10" type="ORF">TUBRATIS_15020</name>
</gene>
<protein>
    <recommendedName>
        <fullName evidence="4">GPI-anchored wall transfer protein 1</fullName>
    </recommendedName>
</protein>
<feature type="transmembrane region" description="Helical" evidence="9">
    <location>
        <begin position="83"/>
        <end position="105"/>
    </location>
</feature>
<feature type="transmembrane region" description="Helical" evidence="9">
    <location>
        <begin position="371"/>
        <end position="388"/>
    </location>
</feature>
<comment type="subcellular location">
    <subcellularLocation>
        <location evidence="1">Membrane</location>
        <topology evidence="1">Multi-pass membrane protein</topology>
    </subcellularLocation>
</comment>
<dbReference type="InterPro" id="IPR009447">
    <property type="entry name" value="PIGW/GWT1"/>
</dbReference>
<keyword evidence="7 9" id="KW-1133">Transmembrane helix</keyword>
<name>A0A437ALE9_9MICR</name>
<evidence type="ECO:0000256" key="3">
    <source>
        <dbReference type="ARBA" id="ARBA00007559"/>
    </source>
</evidence>
<feature type="transmembrane region" description="Helical" evidence="9">
    <location>
        <begin position="38"/>
        <end position="63"/>
    </location>
</feature>
<feature type="transmembrane region" description="Helical" evidence="9">
    <location>
        <begin position="7"/>
        <end position="26"/>
    </location>
</feature>
<dbReference type="AlphaFoldDB" id="A0A437ALE9"/>
<comment type="caution">
    <text evidence="10">The sequence shown here is derived from an EMBL/GenBank/DDBJ whole genome shotgun (WGS) entry which is preliminary data.</text>
</comment>
<accession>A0A437ALE9</accession>